<evidence type="ECO:0000313" key="2">
    <source>
        <dbReference type="EMBL" id="NNM48019.1"/>
    </source>
</evidence>
<dbReference type="AlphaFoldDB" id="A0A849HLP2"/>
<dbReference type="Gene3D" id="2.60.120.10">
    <property type="entry name" value="Jelly Rolls"/>
    <property type="match status" value="1"/>
</dbReference>
<proteinExistence type="predicted"/>
<dbReference type="InterPro" id="IPR014710">
    <property type="entry name" value="RmlC-like_jellyroll"/>
</dbReference>
<gene>
    <name evidence="2" type="ORF">HJG52_18690</name>
</gene>
<organism evidence="2 3">
    <name type="scientific">Knoellia koreensis</name>
    <dbReference type="NCBI Taxonomy" id="2730921"/>
    <lineage>
        <taxon>Bacteria</taxon>
        <taxon>Bacillati</taxon>
        <taxon>Actinomycetota</taxon>
        <taxon>Actinomycetes</taxon>
        <taxon>Micrococcales</taxon>
        <taxon>Intrasporangiaceae</taxon>
        <taxon>Knoellia</taxon>
    </lineage>
</organism>
<sequence>MSYPPPIYDKDSGEVSAWLVAADSEPNVVYPNGNRVRYLAMGESTGGTYGMYHWEFAGPRSGPDAHFHKTLTESFYVLTGEVTIYDGTAWKPCQPGDFVHVPAGGLHGFRNESGPASMLLHFAPGAPREGYFEGLARVAAGETMGDAERDEFMRYHDNYWVD</sequence>
<protein>
    <submittedName>
        <fullName evidence="2">Cupin domain-containing protein</fullName>
    </submittedName>
</protein>
<comment type="caution">
    <text evidence="2">The sequence shown here is derived from an EMBL/GenBank/DDBJ whole genome shotgun (WGS) entry which is preliminary data.</text>
</comment>
<dbReference type="SUPFAM" id="SSF51182">
    <property type="entry name" value="RmlC-like cupins"/>
    <property type="match status" value="1"/>
</dbReference>
<evidence type="ECO:0000259" key="1">
    <source>
        <dbReference type="Pfam" id="PF07883"/>
    </source>
</evidence>
<dbReference type="InterPro" id="IPR013096">
    <property type="entry name" value="Cupin_2"/>
</dbReference>
<reference evidence="2 3" key="1">
    <citation type="submission" date="2020-04" db="EMBL/GenBank/DDBJ databases">
        <title>Knoellia sp. isolate from air conditioner.</title>
        <authorList>
            <person name="Chea S."/>
            <person name="Kim D.-U."/>
        </authorList>
    </citation>
    <scope>NUCLEOTIDE SEQUENCE [LARGE SCALE GENOMIC DNA]</scope>
    <source>
        <strain evidence="2 3">DB2414S</strain>
    </source>
</reference>
<dbReference type="InterPro" id="IPR053146">
    <property type="entry name" value="QDO-like"/>
</dbReference>
<feature type="domain" description="Cupin type-2" evidence="1">
    <location>
        <begin position="62"/>
        <end position="120"/>
    </location>
</feature>
<dbReference type="Pfam" id="PF07883">
    <property type="entry name" value="Cupin_2"/>
    <property type="match status" value="1"/>
</dbReference>
<dbReference type="InterPro" id="IPR011051">
    <property type="entry name" value="RmlC_Cupin_sf"/>
</dbReference>
<dbReference type="RefSeq" id="WP_171245128.1">
    <property type="nucleotide sequence ID" value="NZ_JABEPQ010000005.1"/>
</dbReference>
<evidence type="ECO:0000313" key="3">
    <source>
        <dbReference type="Proteomes" id="UP000588586"/>
    </source>
</evidence>
<dbReference type="Proteomes" id="UP000588586">
    <property type="component" value="Unassembled WGS sequence"/>
</dbReference>
<accession>A0A849HLP2</accession>
<dbReference type="EMBL" id="JABEPQ010000005">
    <property type="protein sequence ID" value="NNM48019.1"/>
    <property type="molecule type" value="Genomic_DNA"/>
</dbReference>
<dbReference type="PANTHER" id="PTHR36440:SF1">
    <property type="entry name" value="PUTATIVE (AFU_ORTHOLOGUE AFUA_8G07350)-RELATED"/>
    <property type="match status" value="1"/>
</dbReference>
<keyword evidence="3" id="KW-1185">Reference proteome</keyword>
<dbReference type="PANTHER" id="PTHR36440">
    <property type="entry name" value="PUTATIVE (AFU_ORTHOLOGUE AFUA_8G07350)-RELATED"/>
    <property type="match status" value="1"/>
</dbReference>
<name>A0A849HLP2_9MICO</name>